<sequence length="336" mass="36025">MHRPLIQFVGAALALSLTLNALPARAEGRLRIAEQFGIVYLLLNIAQEQKLIEKQGRAAGLEIQVETVKLSGGAAVNEALLSGHIDVAGAGVGPLLTIWDRTAGKQNVRGIASLGNFPYYLTSINPAVRSIADFGPQDRIALPAVGVSVQSRILQLASAKLWGDASYNKLDALQVALPHPEATAAIIKGGSEINAHFGNPPYQEQGLAGNPKAHIVLKSYEVLGGPASATVLYGTEKFRRDNPKTYAAFVAALAEAAAFASSRPEEAADIFIRTNASKIDRETLIRIIRNPEVQFKLTPQNTFALADFMHRVGAIKQRPSSARDYFFDDAHNAAAN</sequence>
<feature type="chain" id="PRO_5045211322" evidence="1">
    <location>
        <begin position="27"/>
        <end position="336"/>
    </location>
</feature>
<dbReference type="Proteomes" id="UP001228044">
    <property type="component" value="Unassembled WGS sequence"/>
</dbReference>
<keyword evidence="3" id="KW-1185">Reference proteome</keyword>
<feature type="signal peptide" evidence="1">
    <location>
        <begin position="1"/>
        <end position="26"/>
    </location>
</feature>
<evidence type="ECO:0000313" key="3">
    <source>
        <dbReference type="Proteomes" id="UP001228044"/>
    </source>
</evidence>
<dbReference type="Gene3D" id="3.40.190.10">
    <property type="entry name" value="Periplasmic binding protein-like II"/>
    <property type="match status" value="2"/>
</dbReference>
<accession>A0ABT8DJV1</accession>
<evidence type="ECO:0000256" key="1">
    <source>
        <dbReference type="SAM" id="SignalP"/>
    </source>
</evidence>
<dbReference type="PANTHER" id="PTHR30024:SF2">
    <property type="entry name" value="ABC TRANSPORTER SUBSTRATE-BINDING PROTEIN"/>
    <property type="match status" value="1"/>
</dbReference>
<proteinExistence type="predicted"/>
<name>A0ABT8DJV1_9BURK</name>
<dbReference type="EMBL" id="JAUHHC010000001">
    <property type="protein sequence ID" value="MDN3918699.1"/>
    <property type="molecule type" value="Genomic_DNA"/>
</dbReference>
<organism evidence="2 3">
    <name type="scientific">Roseateles violae</name>
    <dbReference type="NCBI Taxonomy" id="3058042"/>
    <lineage>
        <taxon>Bacteria</taxon>
        <taxon>Pseudomonadati</taxon>
        <taxon>Pseudomonadota</taxon>
        <taxon>Betaproteobacteria</taxon>
        <taxon>Burkholderiales</taxon>
        <taxon>Sphaerotilaceae</taxon>
        <taxon>Roseateles</taxon>
    </lineage>
</organism>
<reference evidence="2 3" key="1">
    <citation type="submission" date="2023-06" db="EMBL/GenBank/DDBJ databases">
        <title>Pelomonas sp. PFR6 16S ribosomal RNA gene Genome sequencing and assembly.</title>
        <authorList>
            <person name="Woo H."/>
        </authorList>
    </citation>
    <scope>NUCLEOTIDE SEQUENCE [LARGE SCALE GENOMIC DNA]</scope>
    <source>
        <strain evidence="2 3">PFR6</strain>
    </source>
</reference>
<dbReference type="RefSeq" id="WP_290357031.1">
    <property type="nucleotide sequence ID" value="NZ_JAUHHC010000001.1"/>
</dbReference>
<keyword evidence="1" id="KW-0732">Signal</keyword>
<comment type="caution">
    <text evidence="2">The sequence shown here is derived from an EMBL/GenBank/DDBJ whole genome shotgun (WGS) entry which is preliminary data.</text>
</comment>
<dbReference type="SUPFAM" id="SSF53850">
    <property type="entry name" value="Periplasmic binding protein-like II"/>
    <property type="match status" value="1"/>
</dbReference>
<gene>
    <name evidence="2" type="ORF">QWJ38_00270</name>
</gene>
<protein>
    <submittedName>
        <fullName evidence="2">ABC transporter substrate-binding protein</fullName>
    </submittedName>
</protein>
<dbReference type="PANTHER" id="PTHR30024">
    <property type="entry name" value="ALIPHATIC SULFONATES-BINDING PROTEIN-RELATED"/>
    <property type="match status" value="1"/>
</dbReference>
<evidence type="ECO:0000313" key="2">
    <source>
        <dbReference type="EMBL" id="MDN3918699.1"/>
    </source>
</evidence>